<evidence type="ECO:0000313" key="2">
    <source>
        <dbReference type="EMBL" id="MBV6343652.1"/>
    </source>
</evidence>
<evidence type="ECO:0000259" key="1">
    <source>
        <dbReference type="Pfam" id="PF13472"/>
    </source>
</evidence>
<dbReference type="Pfam" id="PF13472">
    <property type="entry name" value="Lipase_GDSL_2"/>
    <property type="match status" value="1"/>
</dbReference>
<feature type="non-terminal residue" evidence="2">
    <location>
        <position position="129"/>
    </location>
</feature>
<name>A0ABS6S477_9BACT</name>
<dbReference type="GO" id="GO:0016787">
    <property type="term" value="F:hydrolase activity"/>
    <property type="evidence" value="ECO:0007669"/>
    <property type="project" value="UniProtKB-KW"/>
</dbReference>
<protein>
    <submittedName>
        <fullName evidence="2">SGNH/GDSL hydrolase family protein</fullName>
    </submittedName>
</protein>
<accession>A0ABS6S477</accession>
<reference evidence="2 3" key="1">
    <citation type="journal article" date="2020" name="J Geophys Res Biogeosci">
        <title>Magnetotaxis as an Adaptation to Enable Bacterial Shuttling of Microbial Sulfur and Sulfur Cycling Across Aquatic Oxic#Anoxic Interfaces.</title>
        <authorList>
            <person name="Li J."/>
            <person name="Liu P."/>
            <person name="Wang J."/>
            <person name="Roberts A.P."/>
            <person name="Pan Y."/>
        </authorList>
    </citation>
    <scope>NUCLEOTIDE SEQUENCE [LARGE SCALE GENOMIC DNA]</scope>
    <source>
        <strain evidence="2 3">MYR-1_YQ</strain>
    </source>
</reference>
<gene>
    <name evidence="2" type="ORF">HWQ67_18960</name>
</gene>
<proteinExistence type="predicted"/>
<dbReference type="InterPro" id="IPR013830">
    <property type="entry name" value="SGNH_hydro"/>
</dbReference>
<keyword evidence="3" id="KW-1185">Reference proteome</keyword>
<feature type="domain" description="SGNH hydrolase-type esterase" evidence="1">
    <location>
        <begin position="3"/>
        <end position="125"/>
    </location>
</feature>
<sequence>MGLERFPRDVQSLGADVVVIQYGLNDCNCWLTDGGLPRVSREAFEANLIEMVKRAQRFGAKRVILPNNYPTLRYKVMLSGERFEDANSRYSEIIANIAKGNAGVEFCDIRAVFGAYEGPLDDLLMPWPD</sequence>
<keyword evidence="2" id="KW-0378">Hydrolase</keyword>
<organism evidence="2 3">
    <name type="scientific">Candidatus Magnetobacterium casense</name>
    <dbReference type="NCBI Taxonomy" id="1455061"/>
    <lineage>
        <taxon>Bacteria</taxon>
        <taxon>Pseudomonadati</taxon>
        <taxon>Nitrospirota</taxon>
        <taxon>Thermodesulfovibrionia</taxon>
        <taxon>Thermodesulfovibrionales</taxon>
        <taxon>Candidatus Magnetobacteriaceae</taxon>
        <taxon>Candidatus Magnetobacterium</taxon>
    </lineage>
</organism>
<dbReference type="Proteomes" id="UP001196980">
    <property type="component" value="Unassembled WGS sequence"/>
</dbReference>
<comment type="caution">
    <text evidence="2">The sequence shown here is derived from an EMBL/GenBank/DDBJ whole genome shotgun (WGS) entry which is preliminary data.</text>
</comment>
<dbReference type="RefSeq" id="WP_218254270.1">
    <property type="nucleotide sequence ID" value="NZ_JABXWD010000718.1"/>
</dbReference>
<dbReference type="EMBL" id="JABXWD010000718">
    <property type="protein sequence ID" value="MBV6343652.1"/>
    <property type="molecule type" value="Genomic_DNA"/>
</dbReference>
<evidence type="ECO:0000313" key="3">
    <source>
        <dbReference type="Proteomes" id="UP001196980"/>
    </source>
</evidence>